<dbReference type="Ensembl" id="ENSTRUT00000062079.1">
    <property type="protein sequence ID" value="ENSTRUP00000077579.1"/>
    <property type="gene ID" value="ENSTRUG00000029599.1"/>
</dbReference>
<dbReference type="GO" id="GO:0005576">
    <property type="term" value="C:extracellular region"/>
    <property type="evidence" value="ECO:0007669"/>
    <property type="project" value="InterPro"/>
</dbReference>
<dbReference type="Proteomes" id="UP000005226">
    <property type="component" value="Chromosome 5"/>
</dbReference>
<dbReference type="GeneTree" id="ENSGT01030000234599"/>
<dbReference type="GO" id="GO:0016020">
    <property type="term" value="C:membrane"/>
    <property type="evidence" value="ECO:0007669"/>
    <property type="project" value="TreeGrafter"/>
</dbReference>
<organism evidence="2 3">
    <name type="scientific">Takifugu rubripes</name>
    <name type="common">Japanese pufferfish</name>
    <name type="synonym">Fugu rubripes</name>
    <dbReference type="NCBI Taxonomy" id="31033"/>
    <lineage>
        <taxon>Eukaryota</taxon>
        <taxon>Metazoa</taxon>
        <taxon>Chordata</taxon>
        <taxon>Craniata</taxon>
        <taxon>Vertebrata</taxon>
        <taxon>Euteleostomi</taxon>
        <taxon>Actinopterygii</taxon>
        <taxon>Neopterygii</taxon>
        <taxon>Teleostei</taxon>
        <taxon>Neoteleostei</taxon>
        <taxon>Acanthomorphata</taxon>
        <taxon>Eupercaria</taxon>
        <taxon>Tetraodontiformes</taxon>
        <taxon>Tetradontoidea</taxon>
        <taxon>Tetraodontidae</taxon>
        <taxon>Takifugu</taxon>
    </lineage>
</organism>
<name>A0A674NVS2_TAKRU</name>
<reference evidence="2 3" key="1">
    <citation type="journal article" date="2011" name="Genome Biol. Evol.">
        <title>Integration of the genetic map and genome assembly of fugu facilitates insights into distinct features of genome evolution in teleosts and mammals.</title>
        <authorList>
            <person name="Kai W."/>
            <person name="Kikuchi K."/>
            <person name="Tohari S."/>
            <person name="Chew A.K."/>
            <person name="Tay A."/>
            <person name="Fujiwara A."/>
            <person name="Hosoya S."/>
            <person name="Suetake H."/>
            <person name="Naruse K."/>
            <person name="Brenner S."/>
            <person name="Suzuki Y."/>
            <person name="Venkatesh B."/>
        </authorList>
    </citation>
    <scope>NUCLEOTIDE SEQUENCE [LARGE SCALE GENOMIC DNA]</scope>
</reference>
<dbReference type="PANTHER" id="PTHR14096:SF57">
    <property type="entry name" value="APOLIPOPROTEIN L4"/>
    <property type="match status" value="1"/>
</dbReference>
<comment type="similarity">
    <text evidence="1">Belongs to the apolipoprotein L family.</text>
</comment>
<keyword evidence="3" id="KW-1185">Reference proteome</keyword>
<protein>
    <submittedName>
        <fullName evidence="2">Apolipoprotein L</fullName>
    </submittedName>
</protein>
<dbReference type="InterPro" id="IPR008405">
    <property type="entry name" value="ApoL"/>
</dbReference>
<dbReference type="GO" id="GO:0008289">
    <property type="term" value="F:lipid binding"/>
    <property type="evidence" value="ECO:0007669"/>
    <property type="project" value="InterPro"/>
</dbReference>
<dbReference type="OMA" id="KMEANNV"/>
<evidence type="ECO:0000313" key="3">
    <source>
        <dbReference type="Proteomes" id="UP000005226"/>
    </source>
</evidence>
<evidence type="ECO:0000256" key="1">
    <source>
        <dbReference type="ARBA" id="ARBA00010090"/>
    </source>
</evidence>
<dbReference type="GO" id="GO:0042157">
    <property type="term" value="P:lipoprotein metabolic process"/>
    <property type="evidence" value="ECO:0007669"/>
    <property type="project" value="InterPro"/>
</dbReference>
<proteinExistence type="inferred from homology"/>
<dbReference type="InParanoid" id="A0A674NVS2"/>
<dbReference type="GO" id="GO:0006869">
    <property type="term" value="P:lipid transport"/>
    <property type="evidence" value="ECO:0007669"/>
    <property type="project" value="InterPro"/>
</dbReference>
<accession>A0A674NVS2</accession>
<reference evidence="2" key="3">
    <citation type="submission" date="2025-09" db="UniProtKB">
        <authorList>
            <consortium name="Ensembl"/>
        </authorList>
    </citation>
    <scope>IDENTIFICATION</scope>
</reference>
<reference evidence="2" key="2">
    <citation type="submission" date="2025-08" db="UniProtKB">
        <authorList>
            <consortium name="Ensembl"/>
        </authorList>
    </citation>
    <scope>IDENTIFICATION</scope>
</reference>
<dbReference type="AlphaFoldDB" id="A0A674NVS2"/>
<dbReference type="Pfam" id="PF05461">
    <property type="entry name" value="ApoL"/>
    <property type="match status" value="1"/>
</dbReference>
<sequence length="570" mass="63461">MLLLSSREDLQAVLGRYATDTLIHINTVKSFSNRISRWILRREMEIEMMLDIKERAGKVNPSFSHVSQSENKGRALKEYTSSIFTLQVNLDKKFAALEEELAEVLKATLNGLQELDEFLDGLEKLAFTSLHVFRENNNMLHLPPGISLDLVQDIITAAQQTCPLRLMFMLDTDDFFLPQLQNLEVLLIQLNKYVIISQLMFEAPQSETDLLTQMERWIICETNVELPVDLSEDHIQEMLTHIKQLHSIRLNQNLRIAFMFQDDLSSTFLQEFDERRDRMLEFLDKLDESTGQMDNMHKGSKISSIAGSSVGAVGGVMTIVGLALTPVTAGVSLGLTIAGISLGVTSGVNSIVTTLTEVVVNKREKNKASKTFEDFMKDAGDLHDCLEKVGTKGTTEEELSVAIAKVACQLASLGRTVDALVDAVSAFRMFKSEELIARASQVVLPGAKGASKVASDIPDIGQAAARGPLALTKVARVGFIALNTLFVGMDVFIIVKDGLSLSKGSKSELVKFFRARAALWRSQMTSWEKIYKSQKEGQERMKIHLATLDTPFYPGRRSEEESRSLLDPNH</sequence>
<dbReference type="FunCoup" id="A0A674NVS2">
    <property type="interactions" value="79"/>
</dbReference>
<evidence type="ECO:0000313" key="2">
    <source>
        <dbReference type="Ensembl" id="ENSTRUP00000077579.1"/>
    </source>
</evidence>
<dbReference type="PANTHER" id="PTHR14096">
    <property type="entry name" value="APOLIPOPROTEIN L"/>
    <property type="match status" value="1"/>
</dbReference>